<keyword evidence="1" id="KW-0812">Transmembrane</keyword>
<keyword evidence="3" id="KW-1185">Reference proteome</keyword>
<dbReference type="EMBL" id="CP118247">
    <property type="protein sequence ID" value="WDR06246.1"/>
    <property type="molecule type" value="Genomic_DNA"/>
</dbReference>
<reference evidence="2 3" key="1">
    <citation type="submission" date="2023-02" db="EMBL/GenBank/DDBJ databases">
        <title>Devosia chondri sp. nov., isolated from the phycosphere of marine algae.</title>
        <authorList>
            <person name="Kim J.M."/>
            <person name="Lee J.K."/>
            <person name="Choi B.J."/>
            <person name="Bayburt H."/>
            <person name="Jeon C.O."/>
        </authorList>
    </citation>
    <scope>NUCLEOTIDE SEQUENCE [LARGE SCALE GENOMIC DNA]</scope>
    <source>
        <strain evidence="2 3">G2-5</strain>
    </source>
</reference>
<proteinExistence type="predicted"/>
<evidence type="ECO:0000313" key="2">
    <source>
        <dbReference type="EMBL" id="WDR06246.1"/>
    </source>
</evidence>
<protein>
    <submittedName>
        <fullName evidence="2">DUF930 domain-containing protein</fullName>
    </submittedName>
</protein>
<evidence type="ECO:0000313" key="3">
    <source>
        <dbReference type="Proteomes" id="UP001222118"/>
    </source>
</evidence>
<keyword evidence="1" id="KW-0472">Membrane</keyword>
<feature type="transmembrane region" description="Helical" evidence="1">
    <location>
        <begin position="21"/>
        <end position="41"/>
    </location>
</feature>
<keyword evidence="1" id="KW-1133">Transmembrane helix</keyword>
<dbReference type="Pfam" id="PF06059">
    <property type="entry name" value="DUF930"/>
    <property type="match status" value="1"/>
</dbReference>
<accession>A0ABY7YY07</accession>
<organism evidence="2 3">
    <name type="scientific">Devosia rhodophyticola</name>
    <dbReference type="NCBI Taxonomy" id="3026423"/>
    <lineage>
        <taxon>Bacteria</taxon>
        <taxon>Pseudomonadati</taxon>
        <taxon>Pseudomonadota</taxon>
        <taxon>Alphaproteobacteria</taxon>
        <taxon>Hyphomicrobiales</taxon>
        <taxon>Devosiaceae</taxon>
        <taxon>Devosia</taxon>
    </lineage>
</organism>
<gene>
    <name evidence="2" type="ORF">PSQ90_01930</name>
</gene>
<dbReference type="RefSeq" id="WP_282211760.1">
    <property type="nucleotide sequence ID" value="NZ_CP118247.1"/>
</dbReference>
<sequence length="280" mass="30178">MPRREALEIKLMIAGAWFNRFRIKSLVTAAMPGAVCALSPGRSMDLMFPSGQPGAGMKSGTALAVTLLASGALHLLVLALWLSIPARPLDRPNTRSITVDIVSPAQYQASFAPQPTPVATPAGPIEIPPKAVDPVEPVVPPAEPAPGENMVQATTYFSGAILADPANREIRDTLPLLGAEERVIQLCNIEALEQIPLWDPQYQADSLVAAAFDETRLQDLTLTASDGAFRSKLKWYHIKLICTAAPDLQSVTDFSFTVGDPVPESQWDSHNLIAEDFDDD</sequence>
<evidence type="ECO:0000256" key="1">
    <source>
        <dbReference type="SAM" id="Phobius"/>
    </source>
</evidence>
<dbReference type="Proteomes" id="UP001222118">
    <property type="component" value="Chromosome"/>
</dbReference>
<feature type="transmembrane region" description="Helical" evidence="1">
    <location>
        <begin position="61"/>
        <end position="82"/>
    </location>
</feature>
<name>A0ABY7YY07_9HYPH</name>
<dbReference type="InterPro" id="IPR009273">
    <property type="entry name" value="DUF930"/>
</dbReference>